<proteinExistence type="predicted"/>
<keyword evidence="1" id="KW-0863">Zinc-finger</keyword>
<evidence type="ECO:0000313" key="5">
    <source>
        <dbReference type="Proteomes" id="UP000479000"/>
    </source>
</evidence>
<feature type="compositionally biased region" description="Acidic residues" evidence="2">
    <location>
        <begin position="1"/>
        <end position="18"/>
    </location>
</feature>
<dbReference type="InterPro" id="IPR052797">
    <property type="entry name" value="RegFact_GeneExpr_CellDeath"/>
</dbReference>
<dbReference type="InterPro" id="IPR018289">
    <property type="entry name" value="MULE_transposase_dom"/>
</dbReference>
<dbReference type="PANTHER" id="PTHR33936:SF24">
    <property type="entry name" value="C2H2-TYPE DOMAIN-CONTAINING PROTEIN"/>
    <property type="match status" value="1"/>
</dbReference>
<dbReference type="PANTHER" id="PTHR33936">
    <property type="entry name" value="PROTEIN CBG17840"/>
    <property type="match status" value="1"/>
</dbReference>
<dbReference type="GO" id="GO:0008270">
    <property type="term" value="F:zinc ion binding"/>
    <property type="evidence" value="ECO:0007669"/>
    <property type="project" value="UniProtKB-KW"/>
</dbReference>
<feature type="domain" description="C2H2-type" evidence="3">
    <location>
        <begin position="118"/>
        <end position="146"/>
    </location>
</feature>
<keyword evidence="1" id="KW-0479">Metal-binding</keyword>
<reference evidence="4 5" key="1">
    <citation type="submission" date="2020-02" db="EMBL/GenBank/DDBJ databases">
        <authorList>
            <person name="Ferguson B K."/>
        </authorList>
    </citation>
    <scope>NUCLEOTIDE SEQUENCE [LARGE SCALE GENOMIC DNA]</scope>
</reference>
<evidence type="ECO:0000256" key="1">
    <source>
        <dbReference type="PROSITE-ProRule" id="PRU00042"/>
    </source>
</evidence>
<name>A0A6H5H328_9HEMI</name>
<protein>
    <recommendedName>
        <fullName evidence="3">C2H2-type domain-containing protein</fullName>
    </recommendedName>
</protein>
<feature type="region of interest" description="Disordered" evidence="2">
    <location>
        <begin position="784"/>
        <end position="805"/>
    </location>
</feature>
<dbReference type="Gene3D" id="3.30.160.60">
    <property type="entry name" value="Classic Zinc Finger"/>
    <property type="match status" value="1"/>
</dbReference>
<evidence type="ECO:0000259" key="3">
    <source>
        <dbReference type="PROSITE" id="PS50157"/>
    </source>
</evidence>
<dbReference type="Pfam" id="PF10551">
    <property type="entry name" value="MULE"/>
    <property type="match status" value="1"/>
</dbReference>
<feature type="compositionally biased region" description="Polar residues" evidence="2">
    <location>
        <begin position="35"/>
        <end position="55"/>
    </location>
</feature>
<dbReference type="PROSITE" id="PS50157">
    <property type="entry name" value="ZINC_FINGER_C2H2_2"/>
    <property type="match status" value="1"/>
</dbReference>
<evidence type="ECO:0000313" key="4">
    <source>
        <dbReference type="EMBL" id="CAB0010166.1"/>
    </source>
</evidence>
<dbReference type="PROSITE" id="PS00028">
    <property type="entry name" value="ZINC_FINGER_C2H2_1"/>
    <property type="match status" value="1"/>
</dbReference>
<accession>A0A6H5H328</accession>
<organism evidence="4 5">
    <name type="scientific">Nesidiocoris tenuis</name>
    <dbReference type="NCBI Taxonomy" id="355587"/>
    <lineage>
        <taxon>Eukaryota</taxon>
        <taxon>Metazoa</taxon>
        <taxon>Ecdysozoa</taxon>
        <taxon>Arthropoda</taxon>
        <taxon>Hexapoda</taxon>
        <taxon>Insecta</taxon>
        <taxon>Pterygota</taxon>
        <taxon>Neoptera</taxon>
        <taxon>Paraneoptera</taxon>
        <taxon>Hemiptera</taxon>
        <taxon>Heteroptera</taxon>
        <taxon>Panheteroptera</taxon>
        <taxon>Cimicomorpha</taxon>
        <taxon>Miridae</taxon>
        <taxon>Dicyphina</taxon>
        <taxon>Nesidiocoris</taxon>
    </lineage>
</organism>
<sequence length="905" mass="102678">MGDELMEDDLIEEIEEIEGGDHESSEVETDKKNDQSSGNEVKSEPTTPKQKTPTVRLSGKKKKKKKLKKSKGKNAKPKKPKGVRKPRKSKSDDGANTSAEDGEREEKPSPEETGEKNLECTDCHKKFSKVDSLNFHIKRVHQTKKLQCYYCMFQTTFKFHMASHVKNKHLEPVPSKKVRDQPVTCCLCNDFSCLVRAEMIDHYIRVHGVEMQRYNLEFKSRGEFIAWKKLIEKKEVCRFTSQSGSTTTPNSRFQAFNCFRSGVYKARGVGKRRLKTVGSIKINSICPASIKIIEDRKTGIVRVTYVSTHVGHVGELNRVSLTREEREEISRKLAANVPADVVLDEIRNSIKDDKIERIHLLTNKDLINIRASFKLPSRKSLKTGKESVCIDSWVKAQGTNVVRLYKPLGSLLPEYPGLNKDDFMLILSNDTQLDLLRKHGSDTVCFDGTQGMNQYPIEMTTLLIIDNLGQGFPTAFMFCSRSDCQTMGVFVHVVQTALQTPLQTRVLMTDMSPIYYNGWCSVMPKPTHFALCTWHVDRAWQQNLTQIRVVEKRTRVYKALRALMEESDQNTFQMLLHNALTLFKSDDDLRGFGNYFETTFAVNVQAWALCYTKHFASASTSTAFELMHKTLKHIYMKGKKVEKLDNCILAVARFIRDKLYNQLTSCYRGTPPPKPPKDKKMSAIRRAHAKSLKMNDYIVSPSVDGWCISSSIGDEMHEVKRLDVQCEECKLRCSECNICVHAYQCTCSDSMVKNNICAHIHKALTSNRAQIVVTVCPTPSSAFDHDMHDDDHHHHDDDDVHDATGHIQPVDDVRTVTTVDTFHDVVMGDHIVPALSAPAATPVIDLQELKSEVMNDVLKILDEVKSVGHLKVLQEALRPVIPTIRAMNCAVPVESDCAYAYYWNC</sequence>
<dbReference type="Proteomes" id="UP000479000">
    <property type="component" value="Unassembled WGS sequence"/>
</dbReference>
<keyword evidence="5" id="KW-1185">Reference proteome</keyword>
<dbReference type="EMBL" id="CADCXU010022829">
    <property type="protein sequence ID" value="CAB0010166.1"/>
    <property type="molecule type" value="Genomic_DNA"/>
</dbReference>
<feature type="compositionally biased region" description="Basic and acidic residues" evidence="2">
    <location>
        <begin position="19"/>
        <end position="34"/>
    </location>
</feature>
<gene>
    <name evidence="4" type="ORF">NTEN_LOCUS15217</name>
</gene>
<feature type="compositionally biased region" description="Basic and acidic residues" evidence="2">
    <location>
        <begin position="104"/>
        <end position="117"/>
    </location>
</feature>
<dbReference type="OrthoDB" id="6607585at2759"/>
<dbReference type="SMART" id="SM00355">
    <property type="entry name" value="ZnF_C2H2"/>
    <property type="match status" value="3"/>
</dbReference>
<dbReference type="InterPro" id="IPR013087">
    <property type="entry name" value="Znf_C2H2_type"/>
</dbReference>
<evidence type="ECO:0000256" key="2">
    <source>
        <dbReference type="SAM" id="MobiDB-lite"/>
    </source>
</evidence>
<keyword evidence="1" id="KW-0862">Zinc</keyword>
<dbReference type="AlphaFoldDB" id="A0A6H5H328"/>
<feature type="compositionally biased region" description="Basic residues" evidence="2">
    <location>
        <begin position="58"/>
        <end position="88"/>
    </location>
</feature>
<feature type="region of interest" description="Disordered" evidence="2">
    <location>
        <begin position="1"/>
        <end position="117"/>
    </location>
</feature>